<proteinExistence type="predicted"/>
<organism evidence="1 2">
    <name type="scientific">Eumeta variegata</name>
    <name type="common">Bagworm moth</name>
    <name type="synonym">Eumeta japonica</name>
    <dbReference type="NCBI Taxonomy" id="151549"/>
    <lineage>
        <taxon>Eukaryota</taxon>
        <taxon>Metazoa</taxon>
        <taxon>Ecdysozoa</taxon>
        <taxon>Arthropoda</taxon>
        <taxon>Hexapoda</taxon>
        <taxon>Insecta</taxon>
        <taxon>Pterygota</taxon>
        <taxon>Neoptera</taxon>
        <taxon>Endopterygota</taxon>
        <taxon>Lepidoptera</taxon>
        <taxon>Glossata</taxon>
        <taxon>Ditrysia</taxon>
        <taxon>Tineoidea</taxon>
        <taxon>Psychidae</taxon>
        <taxon>Oiketicinae</taxon>
        <taxon>Eumeta</taxon>
    </lineage>
</organism>
<evidence type="ECO:0000313" key="1">
    <source>
        <dbReference type="EMBL" id="GBP79642.1"/>
    </source>
</evidence>
<accession>A0A4C1YXJ7</accession>
<dbReference type="Proteomes" id="UP000299102">
    <property type="component" value="Unassembled WGS sequence"/>
</dbReference>
<dbReference type="EMBL" id="BGZK01001422">
    <property type="protein sequence ID" value="GBP79642.1"/>
    <property type="molecule type" value="Genomic_DNA"/>
</dbReference>
<comment type="caution">
    <text evidence="1">The sequence shown here is derived from an EMBL/GenBank/DDBJ whole genome shotgun (WGS) entry which is preliminary data.</text>
</comment>
<gene>
    <name evidence="1" type="ORF">EVAR_45598_1</name>
</gene>
<dbReference type="AlphaFoldDB" id="A0A4C1YXJ7"/>
<sequence length="94" mass="10241">MRQFAMIDVVSQEEVAIPLRIRRSVAGPGIKKRAGRGPRRLCGRSRMKYSGVRLIGPFTNINQVSRLRGEILCRVGDGARPIPRVTDGGAAGGR</sequence>
<reference evidence="1 2" key="1">
    <citation type="journal article" date="2019" name="Commun. Biol.">
        <title>The bagworm genome reveals a unique fibroin gene that provides high tensile strength.</title>
        <authorList>
            <person name="Kono N."/>
            <person name="Nakamura H."/>
            <person name="Ohtoshi R."/>
            <person name="Tomita M."/>
            <person name="Numata K."/>
            <person name="Arakawa K."/>
        </authorList>
    </citation>
    <scope>NUCLEOTIDE SEQUENCE [LARGE SCALE GENOMIC DNA]</scope>
</reference>
<evidence type="ECO:0000313" key="2">
    <source>
        <dbReference type="Proteomes" id="UP000299102"/>
    </source>
</evidence>
<name>A0A4C1YXJ7_EUMVA</name>
<protein>
    <submittedName>
        <fullName evidence="1">Uncharacterized protein</fullName>
    </submittedName>
</protein>
<keyword evidence="2" id="KW-1185">Reference proteome</keyword>